<dbReference type="GO" id="GO:0007165">
    <property type="term" value="P:signal transduction"/>
    <property type="evidence" value="ECO:0007669"/>
    <property type="project" value="TreeGrafter"/>
</dbReference>
<comment type="cofactor">
    <cofactor evidence="5">
        <name>Mg(2+)</name>
        <dbReference type="ChEBI" id="CHEBI:18420"/>
    </cofactor>
</comment>
<organism evidence="7 8">
    <name type="scientific">Pararhodospirillum oryzae</name>
    <dbReference type="NCBI Taxonomy" id="478448"/>
    <lineage>
        <taxon>Bacteria</taxon>
        <taxon>Pseudomonadati</taxon>
        <taxon>Pseudomonadota</taxon>
        <taxon>Alphaproteobacteria</taxon>
        <taxon>Rhodospirillales</taxon>
        <taxon>Rhodospirillaceae</taxon>
        <taxon>Pararhodospirillum</taxon>
    </lineage>
</organism>
<evidence type="ECO:0000256" key="6">
    <source>
        <dbReference type="SAM" id="MobiDB-lite"/>
    </source>
</evidence>
<dbReference type="Pfam" id="PF00459">
    <property type="entry name" value="Inositol_P"/>
    <property type="match status" value="1"/>
</dbReference>
<feature type="binding site" evidence="5">
    <location>
        <position position="230"/>
    </location>
    <ligand>
        <name>Mg(2+)</name>
        <dbReference type="ChEBI" id="CHEBI:18420"/>
        <label>1</label>
        <note>catalytic</note>
    </ligand>
</feature>
<reference evidence="7 8" key="1">
    <citation type="submission" date="2019-07" db="EMBL/GenBank/DDBJ databases">
        <title>Whole genome shotgun sequence of Rhodospirillum oryzae NBRC 107573.</title>
        <authorList>
            <person name="Hosoyama A."/>
            <person name="Uohara A."/>
            <person name="Ohji S."/>
            <person name="Ichikawa N."/>
        </authorList>
    </citation>
    <scope>NUCLEOTIDE SEQUENCE [LARGE SCALE GENOMIC DNA]</scope>
    <source>
        <strain evidence="7 8">NBRC 107573</strain>
    </source>
</reference>
<keyword evidence="2 5" id="KW-0479">Metal-binding</keyword>
<feature type="region of interest" description="Disordered" evidence="6">
    <location>
        <begin position="138"/>
        <end position="168"/>
    </location>
</feature>
<evidence type="ECO:0000313" key="8">
    <source>
        <dbReference type="Proteomes" id="UP000321567"/>
    </source>
</evidence>
<gene>
    <name evidence="7" type="ORF">ROR02_00580</name>
</gene>
<dbReference type="PROSITE" id="PS00629">
    <property type="entry name" value="IMP_1"/>
    <property type="match status" value="1"/>
</dbReference>
<evidence type="ECO:0000256" key="4">
    <source>
        <dbReference type="ARBA" id="ARBA00022842"/>
    </source>
</evidence>
<dbReference type="Proteomes" id="UP000321567">
    <property type="component" value="Unassembled WGS sequence"/>
</dbReference>
<keyword evidence="8" id="KW-1185">Reference proteome</keyword>
<evidence type="ECO:0000256" key="3">
    <source>
        <dbReference type="ARBA" id="ARBA00022801"/>
    </source>
</evidence>
<feature type="binding site" evidence="5">
    <location>
        <position position="70"/>
    </location>
    <ligand>
        <name>Mg(2+)</name>
        <dbReference type="ChEBI" id="CHEBI:18420"/>
        <label>1</label>
        <note>catalytic</note>
    </ligand>
</feature>
<feature type="binding site" evidence="5">
    <location>
        <position position="93"/>
    </location>
    <ligand>
        <name>Mg(2+)</name>
        <dbReference type="ChEBI" id="CHEBI:18420"/>
        <label>2</label>
    </ligand>
</feature>
<feature type="binding site" evidence="5">
    <location>
        <position position="96"/>
    </location>
    <ligand>
        <name>Mg(2+)</name>
        <dbReference type="ChEBI" id="CHEBI:18420"/>
        <label>1</label>
        <note>catalytic</note>
    </ligand>
</feature>
<proteinExistence type="inferred from homology"/>
<accession>A0A512H397</accession>
<sequence>MLRLDPDRVSALIREVVDAEVLPRFRHLGPDDIHTKTSPTDLVTEADLQAEAVLTRRLADLLPGSRVVGEEAIHADPAGLDVLDGSDPVWIIDPVDGTGNFTRGNPLFACIVALAWRGETVMGWIDHCVERRTVRAERGAGVRSGTDPTPVRLAESTPSRLADSAPSRLAESMPSRLATLRGQGGGRPVLAALAPHVARIDRTGSAAHTYLSLLAGRADFAVFTRLKVWDHAAGVLMYREAGGVARLVSGETYVPTWRAGMPLMAPDDATWQALAALIPAPLRVPAART</sequence>
<evidence type="ECO:0000313" key="7">
    <source>
        <dbReference type="EMBL" id="GEO79927.1"/>
    </source>
</evidence>
<dbReference type="GO" id="GO:0046872">
    <property type="term" value="F:metal ion binding"/>
    <property type="evidence" value="ECO:0007669"/>
    <property type="project" value="UniProtKB-KW"/>
</dbReference>
<dbReference type="GO" id="GO:0006020">
    <property type="term" value="P:inositol metabolic process"/>
    <property type="evidence" value="ECO:0007669"/>
    <property type="project" value="TreeGrafter"/>
</dbReference>
<dbReference type="PRINTS" id="PR00377">
    <property type="entry name" value="IMPHPHTASES"/>
</dbReference>
<comment type="caution">
    <text evidence="7">The sequence shown here is derived from an EMBL/GenBank/DDBJ whole genome shotgun (WGS) entry which is preliminary data.</text>
</comment>
<dbReference type="AlphaFoldDB" id="A0A512H397"/>
<comment type="similarity">
    <text evidence="1">Belongs to the inositol monophosphatase superfamily.</text>
</comment>
<dbReference type="Gene3D" id="3.40.190.80">
    <property type="match status" value="1"/>
</dbReference>
<dbReference type="InterPro" id="IPR020583">
    <property type="entry name" value="Inositol_monoP_metal-BS"/>
</dbReference>
<dbReference type="Gene3D" id="3.30.540.10">
    <property type="entry name" value="Fructose-1,6-Bisphosphatase, subunit A, domain 1"/>
    <property type="match status" value="1"/>
</dbReference>
<keyword evidence="3" id="KW-0378">Hydrolase</keyword>
<keyword evidence="4 5" id="KW-0460">Magnesium</keyword>
<dbReference type="PANTHER" id="PTHR20854">
    <property type="entry name" value="INOSITOL MONOPHOSPHATASE"/>
    <property type="match status" value="1"/>
</dbReference>
<dbReference type="PANTHER" id="PTHR20854:SF4">
    <property type="entry name" value="INOSITOL-1-MONOPHOSPHATASE-RELATED"/>
    <property type="match status" value="1"/>
</dbReference>
<protein>
    <submittedName>
        <fullName evidence="7">Inositol phosphatase</fullName>
    </submittedName>
</protein>
<name>A0A512H397_9PROT</name>
<evidence type="ECO:0000256" key="5">
    <source>
        <dbReference type="PIRSR" id="PIRSR600760-2"/>
    </source>
</evidence>
<evidence type="ECO:0000256" key="1">
    <source>
        <dbReference type="ARBA" id="ARBA00009759"/>
    </source>
</evidence>
<dbReference type="InterPro" id="IPR000760">
    <property type="entry name" value="Inositol_monophosphatase-like"/>
</dbReference>
<evidence type="ECO:0000256" key="2">
    <source>
        <dbReference type="ARBA" id="ARBA00022723"/>
    </source>
</evidence>
<dbReference type="GO" id="GO:0008934">
    <property type="term" value="F:inositol monophosphate 1-phosphatase activity"/>
    <property type="evidence" value="ECO:0007669"/>
    <property type="project" value="TreeGrafter"/>
</dbReference>
<dbReference type="EMBL" id="BJZO01000001">
    <property type="protein sequence ID" value="GEO79927.1"/>
    <property type="molecule type" value="Genomic_DNA"/>
</dbReference>
<dbReference type="SUPFAM" id="SSF56655">
    <property type="entry name" value="Carbohydrate phosphatase"/>
    <property type="match status" value="1"/>
</dbReference>
<dbReference type="RefSeq" id="WP_170244891.1">
    <property type="nucleotide sequence ID" value="NZ_BJZO01000001.1"/>
</dbReference>